<keyword evidence="2 4" id="KW-0418">Kinase</keyword>
<evidence type="ECO:0000313" key="5">
    <source>
        <dbReference type="Proteomes" id="UP000315344"/>
    </source>
</evidence>
<dbReference type="PANTHER" id="PTHR10584">
    <property type="entry name" value="SUGAR KINASE"/>
    <property type="match status" value="1"/>
</dbReference>
<organism evidence="4 5">
    <name type="scientific">Paracoccus denitrificans</name>
    <dbReference type="NCBI Taxonomy" id="266"/>
    <lineage>
        <taxon>Bacteria</taxon>
        <taxon>Pseudomonadati</taxon>
        <taxon>Pseudomonadota</taxon>
        <taxon>Alphaproteobacteria</taxon>
        <taxon>Rhodobacterales</taxon>
        <taxon>Paracoccaceae</taxon>
        <taxon>Paracoccus</taxon>
    </lineage>
</organism>
<evidence type="ECO:0000256" key="2">
    <source>
        <dbReference type="ARBA" id="ARBA00022777"/>
    </source>
</evidence>
<dbReference type="Proteomes" id="UP000315344">
    <property type="component" value="Unassembled WGS sequence"/>
</dbReference>
<dbReference type="AlphaFoldDB" id="A0A533IBR1"/>
<dbReference type="InterPro" id="IPR011611">
    <property type="entry name" value="PfkB_dom"/>
</dbReference>
<gene>
    <name evidence="4" type="ORF">DI616_08340</name>
</gene>
<dbReference type="GO" id="GO:0005829">
    <property type="term" value="C:cytosol"/>
    <property type="evidence" value="ECO:0007669"/>
    <property type="project" value="TreeGrafter"/>
</dbReference>
<feature type="domain" description="Carbohydrate kinase PfkB" evidence="3">
    <location>
        <begin position="26"/>
        <end position="317"/>
    </location>
</feature>
<evidence type="ECO:0000256" key="1">
    <source>
        <dbReference type="ARBA" id="ARBA00022679"/>
    </source>
</evidence>
<dbReference type="Gene3D" id="3.40.1190.20">
    <property type="match status" value="1"/>
</dbReference>
<evidence type="ECO:0000313" key="4">
    <source>
        <dbReference type="EMBL" id="TKW67068.1"/>
    </source>
</evidence>
<dbReference type="PROSITE" id="PS00584">
    <property type="entry name" value="PFKB_KINASES_2"/>
    <property type="match status" value="1"/>
</dbReference>
<sequence>MTSRERRGIACAGNWILDIVHDIPAWPEKSDLVQITKQVSGLGGGPANVAAGLMAMGAGYPVVPVGLVGARSLGDEMLALAQEAGLDTARIGRTSAATTSQTHVMNVPGDSRTFFHHTGANDLLDAQMIDVAGLAGMGLKIFYLGYLNLLATLDAPGEDGRPRAASVLGEARAREMITCVDLVSSQSPAFRDTVFGCLPDIDYLFLNETEAARATGLTITGPEDEPGMIAAARALAKGGVRCAIIMHSPARTVWLEDDATQVFSPQPLPANRIVSSVGAGDAFAAGVIHGLHEGWRREAAVALGFRAAAACLGTQTATGGLGPELLDAP</sequence>
<evidence type="ECO:0000259" key="3">
    <source>
        <dbReference type="Pfam" id="PF00294"/>
    </source>
</evidence>
<dbReference type="EMBL" id="VAFL01000005">
    <property type="protein sequence ID" value="TKW67068.1"/>
    <property type="molecule type" value="Genomic_DNA"/>
</dbReference>
<keyword evidence="1" id="KW-0808">Transferase</keyword>
<proteinExistence type="predicted"/>
<dbReference type="InterPro" id="IPR002173">
    <property type="entry name" value="Carboh/pur_kinase_PfkB_CS"/>
</dbReference>
<protein>
    <submittedName>
        <fullName evidence="4">Carbohydrate kinase family protein</fullName>
    </submittedName>
</protein>
<name>A0A533IBR1_PARDE</name>
<comment type="caution">
    <text evidence="4">The sequence shown here is derived from an EMBL/GenBank/DDBJ whole genome shotgun (WGS) entry which is preliminary data.</text>
</comment>
<accession>A0A533IBR1</accession>
<dbReference type="PANTHER" id="PTHR10584:SF166">
    <property type="entry name" value="RIBOKINASE"/>
    <property type="match status" value="1"/>
</dbReference>
<dbReference type="GO" id="GO:0016301">
    <property type="term" value="F:kinase activity"/>
    <property type="evidence" value="ECO:0007669"/>
    <property type="project" value="UniProtKB-KW"/>
</dbReference>
<reference evidence="4 5" key="1">
    <citation type="journal article" date="2017" name="Nat. Commun.">
        <title>In situ click chemistry generation of cyclooxygenase-2 inhibitors.</title>
        <authorList>
            <person name="Bhardwaj A."/>
            <person name="Kaur J."/>
            <person name="Wuest M."/>
            <person name="Wuest F."/>
        </authorList>
    </citation>
    <scope>NUCLEOTIDE SEQUENCE [LARGE SCALE GENOMIC DNA]</scope>
    <source>
        <strain evidence="4">S2_012_000_R3_94</strain>
    </source>
</reference>
<dbReference type="InterPro" id="IPR029056">
    <property type="entry name" value="Ribokinase-like"/>
</dbReference>
<dbReference type="SUPFAM" id="SSF53613">
    <property type="entry name" value="Ribokinase-like"/>
    <property type="match status" value="1"/>
</dbReference>
<dbReference type="Pfam" id="PF00294">
    <property type="entry name" value="PfkB"/>
    <property type="match status" value="1"/>
</dbReference>